<dbReference type="EMBL" id="JAQSIO010000003">
    <property type="protein sequence ID" value="MDD0814945.1"/>
    <property type="molecule type" value="Genomic_DNA"/>
</dbReference>
<dbReference type="RefSeq" id="WP_273926610.1">
    <property type="nucleotide sequence ID" value="NZ_JAQSIO010000003.1"/>
</dbReference>
<reference evidence="5 6" key="1">
    <citation type="submission" date="2023-02" db="EMBL/GenBank/DDBJ databases">
        <title>Bacterial whole genome sequence for Curvibacter sp. HBC28.</title>
        <authorList>
            <person name="Le V."/>
            <person name="Ko S.-R."/>
            <person name="Ahn C.-Y."/>
            <person name="Oh H.-M."/>
        </authorList>
    </citation>
    <scope>NUCLEOTIDE SEQUENCE [LARGE SCALE GENOMIC DNA]</scope>
    <source>
        <strain evidence="5 6">HBC28</strain>
    </source>
</reference>
<dbReference type="GO" id="GO:0005524">
    <property type="term" value="F:ATP binding"/>
    <property type="evidence" value="ECO:0007669"/>
    <property type="project" value="UniProtKB-KW"/>
</dbReference>
<dbReference type="InterPro" id="IPR003439">
    <property type="entry name" value="ABC_transporter-like_ATP-bd"/>
</dbReference>
<proteinExistence type="predicted"/>
<evidence type="ECO:0000256" key="3">
    <source>
        <dbReference type="ARBA" id="ARBA00022840"/>
    </source>
</evidence>
<evidence type="ECO:0000259" key="4">
    <source>
        <dbReference type="Pfam" id="PF00005"/>
    </source>
</evidence>
<keyword evidence="6" id="KW-1185">Reference proteome</keyword>
<keyword evidence="3 5" id="KW-0067">ATP-binding</keyword>
<dbReference type="Gene3D" id="3.40.50.300">
    <property type="entry name" value="P-loop containing nucleotide triphosphate hydrolases"/>
    <property type="match status" value="1"/>
</dbReference>
<evidence type="ECO:0000256" key="1">
    <source>
        <dbReference type="ARBA" id="ARBA00022448"/>
    </source>
</evidence>
<dbReference type="SUPFAM" id="SSF52540">
    <property type="entry name" value="P-loop containing nucleoside triphosphate hydrolases"/>
    <property type="match status" value="1"/>
</dbReference>
<keyword evidence="1" id="KW-0813">Transport</keyword>
<dbReference type="Pfam" id="PF00005">
    <property type="entry name" value="ABC_tran"/>
    <property type="match status" value="1"/>
</dbReference>
<evidence type="ECO:0000313" key="6">
    <source>
        <dbReference type="Proteomes" id="UP001528672"/>
    </source>
</evidence>
<dbReference type="InterPro" id="IPR027417">
    <property type="entry name" value="P-loop_NTPase"/>
</dbReference>
<feature type="domain" description="ABC transporter" evidence="4">
    <location>
        <begin position="32"/>
        <end position="172"/>
    </location>
</feature>
<accession>A0ABT5MEY1</accession>
<dbReference type="PANTHER" id="PTHR42939">
    <property type="entry name" value="ABC TRANSPORTER ATP-BINDING PROTEIN ALBC-RELATED"/>
    <property type="match status" value="1"/>
</dbReference>
<evidence type="ECO:0000313" key="5">
    <source>
        <dbReference type="EMBL" id="MDD0814945.1"/>
    </source>
</evidence>
<evidence type="ECO:0000256" key="2">
    <source>
        <dbReference type="ARBA" id="ARBA00022741"/>
    </source>
</evidence>
<dbReference type="PANTHER" id="PTHR42939:SF1">
    <property type="entry name" value="ABC TRANSPORTER ATP-BINDING PROTEIN ALBC-RELATED"/>
    <property type="match status" value="1"/>
</dbReference>
<dbReference type="Proteomes" id="UP001528672">
    <property type="component" value="Unassembled WGS sequence"/>
</dbReference>
<sequence>MTPSSSLLLIRDLHLAYPAAARQPAVPVFSGLSATIAPGVAWIGGGESRGKTSLLRLLAGELAPQRGQLQLGPLAWTAPQVAPSAWRPQVAWFPHQTEGQDDWRPAQCFELARQRHASFSDEALSDLVDGLDLTQHLDKSLYMLSTGTRRKVWLAATLASGCALTLMDEPFAALDRNSIDFLRELLQDAAQHLQRAWVLAAYTAPAGVPLSTRIDLGD</sequence>
<gene>
    <name evidence="5" type="ORF">PSQ39_09920</name>
</gene>
<name>A0ABT5MEY1_9BURK</name>
<keyword evidence="2" id="KW-0547">Nucleotide-binding</keyword>
<comment type="caution">
    <text evidence="5">The sequence shown here is derived from an EMBL/GenBank/DDBJ whole genome shotgun (WGS) entry which is preliminary data.</text>
</comment>
<protein>
    <submittedName>
        <fullName evidence="5">ATP-binding cassette domain-containing protein</fullName>
    </submittedName>
</protein>
<organism evidence="5 6">
    <name type="scientific">Curvibacter microcysteis</name>
    <dbReference type="NCBI Taxonomy" id="3026419"/>
    <lineage>
        <taxon>Bacteria</taxon>
        <taxon>Pseudomonadati</taxon>
        <taxon>Pseudomonadota</taxon>
        <taxon>Betaproteobacteria</taxon>
        <taxon>Burkholderiales</taxon>
        <taxon>Comamonadaceae</taxon>
        <taxon>Curvibacter</taxon>
    </lineage>
</organism>
<dbReference type="InterPro" id="IPR051782">
    <property type="entry name" value="ABC_Transporter_VariousFunc"/>
</dbReference>